<dbReference type="InterPro" id="IPR003661">
    <property type="entry name" value="HisK_dim/P_dom"/>
</dbReference>
<name>A0ABW3GYM4_9BACL</name>
<comment type="catalytic activity">
    <reaction evidence="1">
        <text>ATP + protein L-histidine = ADP + protein N-phospho-L-histidine.</text>
        <dbReference type="EC" id="2.7.13.3"/>
    </reaction>
</comment>
<dbReference type="Gene3D" id="6.10.340.10">
    <property type="match status" value="1"/>
</dbReference>
<evidence type="ECO:0000256" key="9">
    <source>
        <dbReference type="ARBA" id="ARBA00023012"/>
    </source>
</evidence>
<dbReference type="Pfam" id="PF00989">
    <property type="entry name" value="PAS"/>
    <property type="match status" value="1"/>
</dbReference>
<evidence type="ECO:0000256" key="3">
    <source>
        <dbReference type="ARBA" id="ARBA00012438"/>
    </source>
</evidence>
<dbReference type="InterPro" id="IPR035965">
    <property type="entry name" value="PAS-like_dom_sf"/>
</dbReference>
<dbReference type="NCBIfam" id="NF046044">
    <property type="entry name" value="PnpS"/>
    <property type="match status" value="1"/>
</dbReference>
<feature type="transmembrane region" description="Helical" evidence="11">
    <location>
        <begin position="47"/>
        <end position="67"/>
    </location>
</feature>
<keyword evidence="5" id="KW-0808">Transferase</keyword>
<feature type="domain" description="Histidine kinase" evidence="12">
    <location>
        <begin position="252"/>
        <end position="469"/>
    </location>
</feature>
<dbReference type="InterPro" id="IPR005467">
    <property type="entry name" value="His_kinase_dom"/>
</dbReference>
<keyword evidence="4" id="KW-0597">Phosphoprotein</keyword>
<dbReference type="Pfam" id="PF02518">
    <property type="entry name" value="HATPase_c"/>
    <property type="match status" value="1"/>
</dbReference>
<dbReference type="InterPro" id="IPR004358">
    <property type="entry name" value="Sig_transdc_His_kin-like_C"/>
</dbReference>
<dbReference type="CDD" id="cd00082">
    <property type="entry name" value="HisKA"/>
    <property type="match status" value="1"/>
</dbReference>
<evidence type="ECO:0000256" key="7">
    <source>
        <dbReference type="ARBA" id="ARBA00022777"/>
    </source>
</evidence>
<dbReference type="SMART" id="SM00091">
    <property type="entry name" value="PAS"/>
    <property type="match status" value="1"/>
</dbReference>
<dbReference type="RefSeq" id="WP_381013450.1">
    <property type="nucleotide sequence ID" value="NZ_JBHTJF010000035.1"/>
</dbReference>
<dbReference type="InterPro" id="IPR013767">
    <property type="entry name" value="PAS_fold"/>
</dbReference>
<dbReference type="NCBIfam" id="TIGR00229">
    <property type="entry name" value="sensory_box"/>
    <property type="match status" value="1"/>
</dbReference>
<dbReference type="PRINTS" id="PR00344">
    <property type="entry name" value="BCTRLSENSOR"/>
</dbReference>
<dbReference type="EC" id="2.7.13.3" evidence="3"/>
<evidence type="ECO:0000256" key="8">
    <source>
        <dbReference type="ARBA" id="ARBA00022840"/>
    </source>
</evidence>
<dbReference type="PROSITE" id="PS50109">
    <property type="entry name" value="HIS_KIN"/>
    <property type="match status" value="1"/>
</dbReference>
<keyword evidence="11" id="KW-1133">Transmembrane helix</keyword>
<evidence type="ECO:0000256" key="10">
    <source>
        <dbReference type="ARBA" id="ARBA00023136"/>
    </source>
</evidence>
<keyword evidence="8" id="KW-0067">ATP-binding</keyword>
<dbReference type="SUPFAM" id="SSF55874">
    <property type="entry name" value="ATPase domain of HSP90 chaperone/DNA topoisomerase II/histidine kinase"/>
    <property type="match status" value="1"/>
</dbReference>
<keyword evidence="15" id="KW-1185">Reference proteome</keyword>
<keyword evidence="7 14" id="KW-0418">Kinase</keyword>
<organism evidence="14 15">
    <name type="scientific">Savagea faecisuis</name>
    <dbReference type="NCBI Taxonomy" id="1274803"/>
    <lineage>
        <taxon>Bacteria</taxon>
        <taxon>Bacillati</taxon>
        <taxon>Bacillota</taxon>
        <taxon>Bacilli</taxon>
        <taxon>Bacillales</taxon>
        <taxon>Caryophanaceae</taxon>
        <taxon>Savagea</taxon>
    </lineage>
</organism>
<evidence type="ECO:0000256" key="2">
    <source>
        <dbReference type="ARBA" id="ARBA00004370"/>
    </source>
</evidence>
<feature type="domain" description="PAS" evidence="13">
    <location>
        <begin position="127"/>
        <end position="199"/>
    </location>
</feature>
<dbReference type="Gene3D" id="1.10.287.130">
    <property type="match status" value="1"/>
</dbReference>
<dbReference type="SMART" id="SM00388">
    <property type="entry name" value="HisKA"/>
    <property type="match status" value="1"/>
</dbReference>
<evidence type="ECO:0000256" key="6">
    <source>
        <dbReference type="ARBA" id="ARBA00022741"/>
    </source>
</evidence>
<keyword evidence="6" id="KW-0547">Nucleotide-binding</keyword>
<sequence length="478" mass="54734">MRQTIYSKLVVAVMTVLFVMMTLAAIVFSQFFYLFEQQVDATIQQKYWSFIVIVITLLFFATGLILVRVIYAYTKSVETVTLTAEQLTSGNYLARVPMTDVTDDRLSIAMNQIASNLQELKILREMDQERTKTLVESIGSGLLMFGREGNLNMVNGVFEKQFGYKRRDIIGKQFYSIEFPEEVEEVIEEVFLTEAIYEKQMTLRREEERLHLSVYGAPVIGMHGNWLGIIIVFHNITELVRLEEIRKDFVANVSHELRTPVTSIKGFTETILDGAIDNQEVTIQFLEIIQKESDRLQLLIDDLLELSRIERAEFQLQMKYVKVSEVVQDAIAITENQRLEKQIDLRIEGNEAVVVEADDRRLIQIFVNLLTNAISYSKPNTCIHVTYGTTEEEVFVAIRDEGIGIAPEEKNRLFERFYRVDKARARDSGGTGLGLAIVKHLVEAHKGRIEVESEVDEGTTFTIYLPPRQSNRSGTKTV</sequence>
<dbReference type="SUPFAM" id="SSF47384">
    <property type="entry name" value="Homodimeric domain of signal transducing histidine kinase"/>
    <property type="match status" value="1"/>
</dbReference>
<dbReference type="InterPro" id="IPR036097">
    <property type="entry name" value="HisK_dim/P_sf"/>
</dbReference>
<keyword evidence="11" id="KW-0812">Transmembrane</keyword>
<dbReference type="SMART" id="SM00387">
    <property type="entry name" value="HATPase_c"/>
    <property type="match status" value="1"/>
</dbReference>
<evidence type="ECO:0000256" key="4">
    <source>
        <dbReference type="ARBA" id="ARBA00022553"/>
    </source>
</evidence>
<dbReference type="EMBL" id="JBHTJF010000035">
    <property type="protein sequence ID" value="MFD0944293.1"/>
    <property type="molecule type" value="Genomic_DNA"/>
</dbReference>
<dbReference type="Pfam" id="PF00512">
    <property type="entry name" value="HisKA"/>
    <property type="match status" value="1"/>
</dbReference>
<dbReference type="InterPro" id="IPR050351">
    <property type="entry name" value="BphY/WalK/GraS-like"/>
</dbReference>
<dbReference type="PANTHER" id="PTHR45453:SF1">
    <property type="entry name" value="PHOSPHATE REGULON SENSOR PROTEIN PHOR"/>
    <property type="match status" value="1"/>
</dbReference>
<comment type="caution">
    <text evidence="14">The sequence shown here is derived from an EMBL/GenBank/DDBJ whole genome shotgun (WGS) entry which is preliminary data.</text>
</comment>
<evidence type="ECO:0000313" key="14">
    <source>
        <dbReference type="EMBL" id="MFD0944293.1"/>
    </source>
</evidence>
<reference evidence="15" key="1">
    <citation type="journal article" date="2019" name="Int. J. Syst. Evol. Microbiol.">
        <title>The Global Catalogue of Microorganisms (GCM) 10K type strain sequencing project: providing services to taxonomists for standard genome sequencing and annotation.</title>
        <authorList>
            <consortium name="The Broad Institute Genomics Platform"/>
            <consortium name="The Broad Institute Genome Sequencing Center for Infectious Disease"/>
            <person name="Wu L."/>
            <person name="Ma J."/>
        </authorList>
    </citation>
    <scope>NUCLEOTIDE SEQUENCE [LARGE SCALE GENOMIC DNA]</scope>
    <source>
        <strain evidence="15">CCUG 63563</strain>
    </source>
</reference>
<dbReference type="PANTHER" id="PTHR45453">
    <property type="entry name" value="PHOSPHATE REGULON SENSOR PROTEIN PHOR"/>
    <property type="match status" value="1"/>
</dbReference>
<dbReference type="CDD" id="cd00075">
    <property type="entry name" value="HATPase"/>
    <property type="match status" value="1"/>
</dbReference>
<dbReference type="Gene3D" id="3.30.450.20">
    <property type="entry name" value="PAS domain"/>
    <property type="match status" value="1"/>
</dbReference>
<comment type="subcellular location">
    <subcellularLocation>
        <location evidence="2">Membrane</location>
    </subcellularLocation>
</comment>
<proteinExistence type="predicted"/>
<dbReference type="Proteomes" id="UP001596976">
    <property type="component" value="Unassembled WGS sequence"/>
</dbReference>
<evidence type="ECO:0000259" key="12">
    <source>
        <dbReference type="PROSITE" id="PS50109"/>
    </source>
</evidence>
<dbReference type="InterPro" id="IPR003594">
    <property type="entry name" value="HATPase_dom"/>
</dbReference>
<evidence type="ECO:0000256" key="1">
    <source>
        <dbReference type="ARBA" id="ARBA00000085"/>
    </source>
</evidence>
<dbReference type="PROSITE" id="PS50112">
    <property type="entry name" value="PAS"/>
    <property type="match status" value="1"/>
</dbReference>
<keyword evidence="10 11" id="KW-0472">Membrane</keyword>
<dbReference type="InterPro" id="IPR036890">
    <property type="entry name" value="HATPase_C_sf"/>
</dbReference>
<feature type="transmembrane region" description="Helical" evidence="11">
    <location>
        <begin position="9"/>
        <end position="35"/>
    </location>
</feature>
<gene>
    <name evidence="14" type="primary">pnpS</name>
    <name evidence="14" type="ORF">ACFQ0V_11120</name>
</gene>
<protein>
    <recommendedName>
        <fullName evidence="3">histidine kinase</fullName>
        <ecNumber evidence="3">2.7.13.3</ecNumber>
    </recommendedName>
</protein>
<evidence type="ECO:0000256" key="5">
    <source>
        <dbReference type="ARBA" id="ARBA00022679"/>
    </source>
</evidence>
<evidence type="ECO:0000256" key="11">
    <source>
        <dbReference type="SAM" id="Phobius"/>
    </source>
</evidence>
<accession>A0ABW3GYM4</accession>
<evidence type="ECO:0000313" key="15">
    <source>
        <dbReference type="Proteomes" id="UP001596976"/>
    </source>
</evidence>
<keyword evidence="9" id="KW-0902">Two-component regulatory system</keyword>
<dbReference type="SUPFAM" id="SSF55785">
    <property type="entry name" value="PYP-like sensor domain (PAS domain)"/>
    <property type="match status" value="1"/>
</dbReference>
<dbReference type="Gene3D" id="3.30.565.10">
    <property type="entry name" value="Histidine kinase-like ATPase, C-terminal domain"/>
    <property type="match status" value="1"/>
</dbReference>
<dbReference type="InterPro" id="IPR000014">
    <property type="entry name" value="PAS"/>
</dbReference>
<dbReference type="GO" id="GO:0016301">
    <property type="term" value="F:kinase activity"/>
    <property type="evidence" value="ECO:0007669"/>
    <property type="project" value="UniProtKB-KW"/>
</dbReference>
<feature type="transmembrane region" description="Helical" evidence="11">
    <location>
        <begin position="212"/>
        <end position="233"/>
    </location>
</feature>
<evidence type="ECO:0000259" key="13">
    <source>
        <dbReference type="PROSITE" id="PS50112"/>
    </source>
</evidence>